<gene>
    <name evidence="2" type="ORF">SAMN05421823_109252</name>
</gene>
<dbReference type="RefSeq" id="WP_089685866.1">
    <property type="nucleotide sequence ID" value="NZ_FNFO01000009.1"/>
</dbReference>
<dbReference type="AlphaFoldDB" id="A0A1G9PNY4"/>
<reference evidence="2 3" key="1">
    <citation type="submission" date="2016-10" db="EMBL/GenBank/DDBJ databases">
        <authorList>
            <person name="de Groot N.N."/>
        </authorList>
    </citation>
    <scope>NUCLEOTIDE SEQUENCE [LARGE SCALE GENOMIC DNA]</scope>
    <source>
        <strain evidence="2 3">DSM 25186</strain>
    </source>
</reference>
<name>A0A1G9PNY4_9BACT</name>
<protein>
    <submittedName>
        <fullName evidence="2">Uncharacterized protein</fullName>
    </submittedName>
</protein>
<dbReference type="EMBL" id="FNFO01000009">
    <property type="protein sequence ID" value="SDM00434.1"/>
    <property type="molecule type" value="Genomic_DNA"/>
</dbReference>
<keyword evidence="3" id="KW-1185">Reference proteome</keyword>
<dbReference type="STRING" id="1075417.SAMN05421823_109252"/>
<proteinExistence type="predicted"/>
<sequence>MKHVFYVAVLLALCSGCHAPTPQPEVCGTPNPMDELAWLNARRETWLAQEADPGLTICWVDFKGQTAIWLYSPIFSSFPNLYTCSGELIEVTPDDQEAMDRFSRMLQNKTICHHLIWASPNASFCK</sequence>
<evidence type="ECO:0000256" key="1">
    <source>
        <dbReference type="SAM" id="SignalP"/>
    </source>
</evidence>
<accession>A0A1G9PNY4</accession>
<feature type="signal peptide" evidence="1">
    <location>
        <begin position="1"/>
        <end position="19"/>
    </location>
</feature>
<organism evidence="2 3">
    <name type="scientific">Catalinimonas alkaloidigena</name>
    <dbReference type="NCBI Taxonomy" id="1075417"/>
    <lineage>
        <taxon>Bacteria</taxon>
        <taxon>Pseudomonadati</taxon>
        <taxon>Bacteroidota</taxon>
        <taxon>Cytophagia</taxon>
        <taxon>Cytophagales</taxon>
        <taxon>Catalimonadaceae</taxon>
        <taxon>Catalinimonas</taxon>
    </lineage>
</organism>
<evidence type="ECO:0000313" key="3">
    <source>
        <dbReference type="Proteomes" id="UP000198510"/>
    </source>
</evidence>
<dbReference type="OrthoDB" id="1098690at2"/>
<dbReference type="Proteomes" id="UP000198510">
    <property type="component" value="Unassembled WGS sequence"/>
</dbReference>
<feature type="chain" id="PRO_5011529570" evidence="1">
    <location>
        <begin position="20"/>
        <end position="126"/>
    </location>
</feature>
<keyword evidence="1" id="KW-0732">Signal</keyword>
<evidence type="ECO:0000313" key="2">
    <source>
        <dbReference type="EMBL" id="SDM00434.1"/>
    </source>
</evidence>